<comment type="caution">
    <text evidence="1">The sequence shown here is derived from an EMBL/GenBank/DDBJ whole genome shotgun (WGS) entry which is preliminary data.</text>
</comment>
<accession>A0A8X6QWT6</accession>
<organism evidence="1 2">
    <name type="scientific">Nephila pilipes</name>
    <name type="common">Giant wood spider</name>
    <name type="synonym">Nephila maculata</name>
    <dbReference type="NCBI Taxonomy" id="299642"/>
    <lineage>
        <taxon>Eukaryota</taxon>
        <taxon>Metazoa</taxon>
        <taxon>Ecdysozoa</taxon>
        <taxon>Arthropoda</taxon>
        <taxon>Chelicerata</taxon>
        <taxon>Arachnida</taxon>
        <taxon>Araneae</taxon>
        <taxon>Araneomorphae</taxon>
        <taxon>Entelegynae</taxon>
        <taxon>Araneoidea</taxon>
        <taxon>Nephilidae</taxon>
        <taxon>Nephila</taxon>
    </lineage>
</organism>
<evidence type="ECO:0000313" key="2">
    <source>
        <dbReference type="Proteomes" id="UP000887013"/>
    </source>
</evidence>
<dbReference type="EMBL" id="BMAW01038264">
    <property type="protein sequence ID" value="GFU51500.1"/>
    <property type="molecule type" value="Genomic_DNA"/>
</dbReference>
<protein>
    <submittedName>
        <fullName evidence="1">Uncharacterized protein</fullName>
    </submittedName>
</protein>
<keyword evidence="2" id="KW-1185">Reference proteome</keyword>
<dbReference type="AlphaFoldDB" id="A0A8X6QWT6"/>
<gene>
    <name evidence="1" type="ORF">NPIL_501761</name>
</gene>
<name>A0A8X6QWT6_NEPPI</name>
<evidence type="ECO:0000313" key="1">
    <source>
        <dbReference type="EMBL" id="GFU51500.1"/>
    </source>
</evidence>
<proteinExistence type="predicted"/>
<sequence length="68" mass="7746">MDGQLFLQAPTPLADTVRFRICDNCSSLHLTLKCRFLPCAYSAFDWWSMTVFRCGRNSPPVYALQTSP</sequence>
<dbReference type="Proteomes" id="UP000887013">
    <property type="component" value="Unassembled WGS sequence"/>
</dbReference>
<reference evidence="1" key="1">
    <citation type="submission" date="2020-08" db="EMBL/GenBank/DDBJ databases">
        <title>Multicomponent nature underlies the extraordinary mechanical properties of spider dragline silk.</title>
        <authorList>
            <person name="Kono N."/>
            <person name="Nakamura H."/>
            <person name="Mori M."/>
            <person name="Yoshida Y."/>
            <person name="Ohtoshi R."/>
            <person name="Malay A.D."/>
            <person name="Moran D.A.P."/>
            <person name="Tomita M."/>
            <person name="Numata K."/>
            <person name="Arakawa K."/>
        </authorList>
    </citation>
    <scope>NUCLEOTIDE SEQUENCE</scope>
</reference>